<feature type="region of interest" description="Disordered" evidence="10">
    <location>
        <begin position="157"/>
        <end position="186"/>
    </location>
</feature>
<evidence type="ECO:0000256" key="9">
    <source>
        <dbReference type="ARBA" id="ARBA00023242"/>
    </source>
</evidence>
<dbReference type="GO" id="GO:0008270">
    <property type="term" value="F:zinc ion binding"/>
    <property type="evidence" value="ECO:0007669"/>
    <property type="project" value="UniProtKB-KW"/>
</dbReference>
<dbReference type="InterPro" id="IPR050200">
    <property type="entry name" value="Nuclear_hormone_rcpt_NR3"/>
</dbReference>
<evidence type="ECO:0000256" key="6">
    <source>
        <dbReference type="ARBA" id="ARBA00023125"/>
    </source>
</evidence>
<dbReference type="GO" id="GO:0043565">
    <property type="term" value="F:sequence-specific DNA binding"/>
    <property type="evidence" value="ECO:0007669"/>
    <property type="project" value="InterPro"/>
</dbReference>
<reference evidence="12" key="1">
    <citation type="submission" date="2015-11" db="EMBL/GenBank/DDBJ databases">
        <title>De novo transcriptome assembly of four potential Pierce s Disease insect vectors from Arizona vineyards.</title>
        <authorList>
            <person name="Tassone E.E."/>
        </authorList>
    </citation>
    <scope>NUCLEOTIDE SEQUENCE</scope>
</reference>
<evidence type="ECO:0000313" key="12">
    <source>
        <dbReference type="EMBL" id="JAT38543.1"/>
    </source>
</evidence>
<proteinExistence type="predicted"/>
<keyword evidence="8" id="KW-0675">Receptor</keyword>
<feature type="compositionally biased region" description="Low complexity" evidence="10">
    <location>
        <begin position="277"/>
        <end position="286"/>
    </location>
</feature>
<dbReference type="Gene3D" id="3.30.50.10">
    <property type="entry name" value="Erythroid Transcription Factor GATA-1, subunit A"/>
    <property type="match status" value="1"/>
</dbReference>
<evidence type="ECO:0000256" key="7">
    <source>
        <dbReference type="ARBA" id="ARBA00023163"/>
    </source>
</evidence>
<evidence type="ECO:0000256" key="5">
    <source>
        <dbReference type="ARBA" id="ARBA00023015"/>
    </source>
</evidence>
<keyword evidence="3" id="KW-0863">Zinc-finger</keyword>
<keyword evidence="5" id="KW-0805">Transcription regulation</keyword>
<feature type="domain" description="Nuclear receptor" evidence="11">
    <location>
        <begin position="19"/>
        <end position="95"/>
    </location>
</feature>
<name>A0A1B6MRL9_9HEMI</name>
<feature type="compositionally biased region" description="Basic and acidic residues" evidence="10">
    <location>
        <begin position="157"/>
        <end position="167"/>
    </location>
</feature>
<organism evidence="12">
    <name type="scientific">Graphocephala atropunctata</name>
    <dbReference type="NCBI Taxonomy" id="36148"/>
    <lineage>
        <taxon>Eukaryota</taxon>
        <taxon>Metazoa</taxon>
        <taxon>Ecdysozoa</taxon>
        <taxon>Arthropoda</taxon>
        <taxon>Hexapoda</taxon>
        <taxon>Insecta</taxon>
        <taxon>Pterygota</taxon>
        <taxon>Neoptera</taxon>
        <taxon>Paraneoptera</taxon>
        <taxon>Hemiptera</taxon>
        <taxon>Auchenorrhyncha</taxon>
        <taxon>Membracoidea</taxon>
        <taxon>Cicadellidae</taxon>
        <taxon>Cicadellinae</taxon>
        <taxon>Cicadellini</taxon>
        <taxon>Graphocephala</taxon>
    </lineage>
</organism>
<evidence type="ECO:0000256" key="10">
    <source>
        <dbReference type="SAM" id="MobiDB-lite"/>
    </source>
</evidence>
<feature type="compositionally biased region" description="Acidic residues" evidence="10">
    <location>
        <begin position="313"/>
        <end position="327"/>
    </location>
</feature>
<evidence type="ECO:0000256" key="4">
    <source>
        <dbReference type="ARBA" id="ARBA00022833"/>
    </source>
</evidence>
<feature type="compositionally biased region" description="Polar residues" evidence="10">
    <location>
        <begin position="168"/>
        <end position="185"/>
    </location>
</feature>
<keyword evidence="6" id="KW-0238">DNA-binding</keyword>
<evidence type="ECO:0000256" key="2">
    <source>
        <dbReference type="ARBA" id="ARBA00022723"/>
    </source>
</evidence>
<evidence type="ECO:0000256" key="1">
    <source>
        <dbReference type="ARBA" id="ARBA00004123"/>
    </source>
</evidence>
<keyword evidence="2" id="KW-0479">Metal-binding</keyword>
<comment type="subcellular location">
    <subcellularLocation>
        <location evidence="1">Nucleus</location>
    </subcellularLocation>
</comment>
<dbReference type="SUPFAM" id="SSF57716">
    <property type="entry name" value="Glucocorticoid receptor-like (DNA-binding domain)"/>
    <property type="match status" value="1"/>
</dbReference>
<dbReference type="GO" id="GO:0003700">
    <property type="term" value="F:DNA-binding transcription factor activity"/>
    <property type="evidence" value="ECO:0007669"/>
    <property type="project" value="InterPro"/>
</dbReference>
<keyword evidence="4" id="KW-0862">Zinc</keyword>
<dbReference type="PROSITE" id="PS51030">
    <property type="entry name" value="NUCLEAR_REC_DBD_2"/>
    <property type="match status" value="1"/>
</dbReference>
<evidence type="ECO:0000259" key="11">
    <source>
        <dbReference type="PROSITE" id="PS51030"/>
    </source>
</evidence>
<keyword evidence="7" id="KW-0804">Transcription</keyword>
<sequence length="346" mass="38756">CDWVNALFGSTKSLLELMNQLCRVCDERAAGFHFGAFTCEGCKSFFGRSYNNMSSITPCKNNGQCVINKKNRTSCKACRLKKCISVGMSKGGSRYGRRSNWFKIHCLLEQEQNSACLSSMVNIPSPPPPPRPNTWPMDFLGGPHFEARMPFMVPQKSPREEGYEEYKNASSPTISSPESHNSDSSVEIGERIKPQLNFFKPVVTRDFQNPYMPFGALASFHNIIHSPAFVPPLIPSNHNLPYSPLFSPGVVIPKPEPPPTVPESHRKRLHLDAILRSQRSPSSDDQPPTEDDHSPIDLTVRPASREDSCYSRDEEDEHITVDGDDPLEESHHAKMTTPLDLTTKVQ</sequence>
<accession>A0A1B6MRL9</accession>
<protein>
    <recommendedName>
        <fullName evidence="11">Nuclear receptor domain-containing protein</fullName>
    </recommendedName>
</protein>
<dbReference type="Pfam" id="PF00105">
    <property type="entry name" value="zf-C4"/>
    <property type="match status" value="1"/>
</dbReference>
<dbReference type="PROSITE" id="PS00031">
    <property type="entry name" value="NUCLEAR_REC_DBD_1"/>
    <property type="match status" value="1"/>
</dbReference>
<feature type="region of interest" description="Disordered" evidence="10">
    <location>
        <begin position="277"/>
        <end position="346"/>
    </location>
</feature>
<dbReference type="GO" id="GO:0005634">
    <property type="term" value="C:nucleus"/>
    <property type="evidence" value="ECO:0007669"/>
    <property type="project" value="UniProtKB-SubCell"/>
</dbReference>
<dbReference type="SMART" id="SM00399">
    <property type="entry name" value="ZnF_C4"/>
    <property type="match status" value="1"/>
</dbReference>
<dbReference type="InterPro" id="IPR013088">
    <property type="entry name" value="Znf_NHR/GATA"/>
</dbReference>
<feature type="compositionally biased region" description="Basic and acidic residues" evidence="10">
    <location>
        <begin position="303"/>
        <end position="312"/>
    </location>
</feature>
<dbReference type="PRINTS" id="PR00047">
    <property type="entry name" value="STROIDFINGER"/>
</dbReference>
<evidence type="ECO:0000256" key="3">
    <source>
        <dbReference type="ARBA" id="ARBA00022771"/>
    </source>
</evidence>
<gene>
    <name evidence="12" type="ORF">g.5371</name>
</gene>
<dbReference type="PANTHER" id="PTHR48092">
    <property type="entry name" value="KNIRPS-RELATED PROTEIN-RELATED"/>
    <property type="match status" value="1"/>
</dbReference>
<dbReference type="AlphaFoldDB" id="A0A1B6MRL9"/>
<dbReference type="InterPro" id="IPR001628">
    <property type="entry name" value="Znf_hrmn_rcpt"/>
</dbReference>
<keyword evidence="9" id="KW-0539">Nucleus</keyword>
<evidence type="ECO:0000256" key="8">
    <source>
        <dbReference type="ARBA" id="ARBA00023170"/>
    </source>
</evidence>
<feature type="non-terminal residue" evidence="12">
    <location>
        <position position="1"/>
    </location>
</feature>
<dbReference type="EMBL" id="GEBQ01001434">
    <property type="protein sequence ID" value="JAT38543.1"/>
    <property type="molecule type" value="Transcribed_RNA"/>
</dbReference>